<dbReference type="PANTHER" id="PTHR43330">
    <property type="entry name" value="METHIONINE AMINOPEPTIDASE"/>
    <property type="match status" value="1"/>
</dbReference>
<keyword evidence="10" id="KW-1185">Reference proteome</keyword>
<dbReference type="NCBIfam" id="TIGR00500">
    <property type="entry name" value="met_pdase_I"/>
    <property type="match status" value="1"/>
</dbReference>
<accession>A0A317EGY3</accession>
<comment type="catalytic activity">
    <reaction evidence="6 7">
        <text>Release of N-terminal amino acids, preferentially methionine, from peptides and arylamides.</text>
        <dbReference type="EC" id="3.4.11.18"/>
    </reaction>
</comment>
<feature type="binding site" evidence="6">
    <location>
        <position position="108"/>
    </location>
    <ligand>
        <name>a divalent metal cation</name>
        <dbReference type="ChEBI" id="CHEBI:60240"/>
        <label>1</label>
    </ligand>
</feature>
<evidence type="ECO:0000313" key="9">
    <source>
        <dbReference type="EMBL" id="PWR25862.1"/>
    </source>
</evidence>
<evidence type="ECO:0000256" key="7">
    <source>
        <dbReference type="RuleBase" id="RU003653"/>
    </source>
</evidence>
<feature type="binding site" evidence="6">
    <location>
        <position position="119"/>
    </location>
    <ligand>
        <name>a divalent metal cation</name>
        <dbReference type="ChEBI" id="CHEBI:60240"/>
        <label>2</label>
        <note>catalytic</note>
    </ligand>
</feature>
<feature type="binding site" evidence="6">
    <location>
        <position position="215"/>
    </location>
    <ligand>
        <name>a divalent metal cation</name>
        <dbReference type="ChEBI" id="CHEBI:60240"/>
        <label>2</label>
        <note>catalytic</note>
    </ligand>
</feature>
<sequence length="272" mass="29183">MTIRYSAQTEGGRKIPLHDGEGFEGMRKAGRLAAATLDFIAPYVKPGVSTAALDKLCETYMRDHGGIPGTIGYHGYQHASCISVNHVVTHGIPSDDKILVEGDILNIDVTPVLDGWFGDASRMYAAGDMGVKARRLVDTTLESLLAGIAAVKPGATLGDVGHAIERIARRERFSIVEDFCGHGVGQVFHDAPNVLHYGRPGEGIVLEPGMIFTIEPMLNAGRPDVKILSDGWTAVTRDRSLSAQFEHSVGVTETGVEIFTPWPEPAALRAAI</sequence>
<feature type="binding site" evidence="6">
    <location>
        <position position="246"/>
    </location>
    <ligand>
        <name>a divalent metal cation</name>
        <dbReference type="ChEBI" id="CHEBI:60240"/>
        <label>2</label>
        <note>catalytic</note>
    </ligand>
</feature>
<dbReference type="AlphaFoldDB" id="A0A317EGY3"/>
<dbReference type="Gene3D" id="3.90.230.10">
    <property type="entry name" value="Creatinase/methionine aminopeptidase superfamily"/>
    <property type="match status" value="1"/>
</dbReference>
<evidence type="ECO:0000259" key="8">
    <source>
        <dbReference type="Pfam" id="PF00557"/>
    </source>
</evidence>
<dbReference type="EC" id="3.4.11.18" evidence="6 7"/>
<comment type="cofactor">
    <cofactor evidence="6">
        <name>Co(2+)</name>
        <dbReference type="ChEBI" id="CHEBI:48828"/>
    </cofactor>
    <cofactor evidence="6">
        <name>Zn(2+)</name>
        <dbReference type="ChEBI" id="CHEBI:29105"/>
    </cofactor>
    <cofactor evidence="6">
        <name>Mn(2+)</name>
        <dbReference type="ChEBI" id="CHEBI:29035"/>
    </cofactor>
    <cofactor evidence="6">
        <name>Fe(2+)</name>
        <dbReference type="ChEBI" id="CHEBI:29033"/>
    </cofactor>
    <text evidence="6">Binds 2 divalent metal cations per subunit. Has a high-affinity and a low affinity metal-binding site. The true nature of the physiological cofactor is under debate. The enzyme is active with cobalt, zinc, manganese or divalent iron ions. Most likely, methionine aminopeptidases function as mononuclear Fe(2+)-metalloproteases under physiological conditions, and the catalytically relevant metal-binding site has been assigned to the histidine-containing high-affinity site.</text>
</comment>
<gene>
    <name evidence="6 9" type="primary">map</name>
    <name evidence="9" type="ORF">DKG74_02610</name>
</gene>
<dbReference type="InterPro" id="IPR002467">
    <property type="entry name" value="Pept_M24A_MAP1"/>
</dbReference>
<dbReference type="GO" id="GO:0070006">
    <property type="term" value="F:metalloaminopeptidase activity"/>
    <property type="evidence" value="ECO:0007669"/>
    <property type="project" value="UniProtKB-UniRule"/>
</dbReference>
<feature type="binding site" evidence="6">
    <location>
        <position position="182"/>
    </location>
    <ligand>
        <name>a divalent metal cation</name>
        <dbReference type="ChEBI" id="CHEBI:60240"/>
        <label>2</label>
        <note>catalytic</note>
    </ligand>
</feature>
<organism evidence="9 10">
    <name type="scientific">Zavarzinia aquatilis</name>
    <dbReference type="NCBI Taxonomy" id="2211142"/>
    <lineage>
        <taxon>Bacteria</taxon>
        <taxon>Pseudomonadati</taxon>
        <taxon>Pseudomonadota</taxon>
        <taxon>Alphaproteobacteria</taxon>
        <taxon>Rhodospirillales</taxon>
        <taxon>Zavarziniaceae</taxon>
        <taxon>Zavarzinia</taxon>
    </lineage>
</organism>
<dbReference type="GO" id="GO:0005829">
    <property type="term" value="C:cytosol"/>
    <property type="evidence" value="ECO:0007669"/>
    <property type="project" value="TreeGrafter"/>
</dbReference>
<proteinExistence type="inferred from homology"/>
<evidence type="ECO:0000256" key="4">
    <source>
        <dbReference type="ARBA" id="ARBA00022723"/>
    </source>
</evidence>
<dbReference type="HAMAP" id="MF_01974">
    <property type="entry name" value="MetAP_1"/>
    <property type="match status" value="1"/>
</dbReference>
<dbReference type="SUPFAM" id="SSF55920">
    <property type="entry name" value="Creatinase/aminopeptidase"/>
    <property type="match status" value="1"/>
</dbReference>
<comment type="caution">
    <text evidence="9">The sequence shown here is derived from an EMBL/GenBank/DDBJ whole genome shotgun (WGS) entry which is preliminary data.</text>
</comment>
<evidence type="ECO:0000256" key="5">
    <source>
        <dbReference type="ARBA" id="ARBA00022801"/>
    </source>
</evidence>
<dbReference type="Proteomes" id="UP000245461">
    <property type="component" value="Unassembled WGS sequence"/>
</dbReference>
<feature type="binding site" evidence="6">
    <location>
        <position position="90"/>
    </location>
    <ligand>
        <name>substrate</name>
    </ligand>
</feature>
<dbReference type="EMBL" id="QGLE01000001">
    <property type="protein sequence ID" value="PWR25862.1"/>
    <property type="molecule type" value="Genomic_DNA"/>
</dbReference>
<dbReference type="PROSITE" id="PS00680">
    <property type="entry name" value="MAP_1"/>
    <property type="match status" value="1"/>
</dbReference>
<comment type="similarity">
    <text evidence="6">Belongs to the peptidase M24A family. Methionine aminopeptidase type 1 subfamily.</text>
</comment>
<feature type="binding site" evidence="6">
    <location>
        <position position="119"/>
    </location>
    <ligand>
        <name>a divalent metal cation</name>
        <dbReference type="ChEBI" id="CHEBI:60240"/>
        <label>1</label>
    </ligand>
</feature>
<dbReference type="PANTHER" id="PTHR43330:SF27">
    <property type="entry name" value="METHIONINE AMINOPEPTIDASE"/>
    <property type="match status" value="1"/>
</dbReference>
<evidence type="ECO:0000313" key="10">
    <source>
        <dbReference type="Proteomes" id="UP000245461"/>
    </source>
</evidence>
<feature type="binding site" evidence="6">
    <location>
        <position position="189"/>
    </location>
    <ligand>
        <name>substrate</name>
    </ligand>
</feature>
<dbReference type="RefSeq" id="WP_109902271.1">
    <property type="nucleotide sequence ID" value="NZ_QGLE01000001.1"/>
</dbReference>
<dbReference type="Pfam" id="PF00557">
    <property type="entry name" value="Peptidase_M24"/>
    <property type="match status" value="1"/>
</dbReference>
<name>A0A317EGY3_9PROT</name>
<dbReference type="InterPro" id="IPR000994">
    <property type="entry name" value="Pept_M24"/>
</dbReference>
<evidence type="ECO:0000256" key="2">
    <source>
        <dbReference type="ARBA" id="ARBA00022438"/>
    </source>
</evidence>
<evidence type="ECO:0000256" key="6">
    <source>
        <dbReference type="HAMAP-Rule" id="MF_01974"/>
    </source>
</evidence>
<dbReference type="InterPro" id="IPR036005">
    <property type="entry name" value="Creatinase/aminopeptidase-like"/>
</dbReference>
<dbReference type="GO" id="GO:0006508">
    <property type="term" value="P:proteolysis"/>
    <property type="evidence" value="ECO:0007669"/>
    <property type="project" value="UniProtKB-KW"/>
</dbReference>
<comment type="subunit">
    <text evidence="6">Monomer.</text>
</comment>
<dbReference type="GO" id="GO:0004239">
    <property type="term" value="F:initiator methionyl aminopeptidase activity"/>
    <property type="evidence" value="ECO:0007669"/>
    <property type="project" value="UniProtKB-UniRule"/>
</dbReference>
<evidence type="ECO:0000256" key="3">
    <source>
        <dbReference type="ARBA" id="ARBA00022670"/>
    </source>
</evidence>
<keyword evidence="3 6" id="KW-0645">Protease</keyword>
<dbReference type="CDD" id="cd01086">
    <property type="entry name" value="MetAP1"/>
    <property type="match status" value="1"/>
</dbReference>
<reference evidence="9 10" key="1">
    <citation type="submission" date="2018-05" db="EMBL/GenBank/DDBJ databases">
        <title>Zavarzinia sp. HR-AS.</title>
        <authorList>
            <person name="Lee Y."/>
            <person name="Jeon C.O."/>
        </authorList>
    </citation>
    <scope>NUCLEOTIDE SEQUENCE [LARGE SCALE GENOMIC DNA]</scope>
    <source>
        <strain evidence="9 10">HR-AS</strain>
    </source>
</reference>
<dbReference type="PRINTS" id="PR00599">
    <property type="entry name" value="MAPEPTIDASE"/>
</dbReference>
<feature type="domain" description="Peptidase M24" evidence="8">
    <location>
        <begin position="24"/>
        <end position="253"/>
    </location>
</feature>
<keyword evidence="2 6" id="KW-0031">Aminopeptidase</keyword>
<dbReference type="GO" id="GO:0046872">
    <property type="term" value="F:metal ion binding"/>
    <property type="evidence" value="ECO:0007669"/>
    <property type="project" value="UniProtKB-UniRule"/>
</dbReference>
<feature type="binding site" evidence="6">
    <location>
        <position position="246"/>
    </location>
    <ligand>
        <name>a divalent metal cation</name>
        <dbReference type="ChEBI" id="CHEBI:60240"/>
        <label>1</label>
    </ligand>
</feature>
<keyword evidence="4 6" id="KW-0479">Metal-binding</keyword>
<comment type="function">
    <text evidence="1 6">Removes the N-terminal methionine from nascent proteins. The N-terminal methionine is often cleaved when the second residue in the primary sequence is small and uncharged (Met-Ala-, Cys, Gly, Pro, Ser, Thr, or Val). Requires deformylation of the N(alpha)-formylated initiator methionine before it can be hydrolyzed.</text>
</comment>
<keyword evidence="5 6" id="KW-0378">Hydrolase</keyword>
<evidence type="ECO:0000256" key="1">
    <source>
        <dbReference type="ARBA" id="ARBA00002521"/>
    </source>
</evidence>
<protein>
    <recommendedName>
        <fullName evidence="6 7">Methionine aminopeptidase</fullName>
        <shortName evidence="6">MAP</shortName>
        <shortName evidence="6">MetAP</shortName>
        <ecNumber evidence="6 7">3.4.11.18</ecNumber>
    </recommendedName>
    <alternativeName>
        <fullName evidence="6">Peptidase M</fullName>
    </alternativeName>
</protein>
<dbReference type="OrthoDB" id="9802055at2"/>
<dbReference type="InterPro" id="IPR001714">
    <property type="entry name" value="Pept_M24_MAP"/>
</dbReference>